<keyword evidence="2" id="KW-1185">Reference proteome</keyword>
<sequence>MEAVHEAEWEEEGEEEGGSLKVRSRKSIIENLEANQGAVQVVGDSENGRNPEANEGAPVQVEVVRRLRELESCVYLDREKGLWKCRHCVWTYQMESPGIGCFQNHEDCSNGVMSAKTSSQQGSCFGLQSEGIESADEITGTKFISVTLFTDEKKPANDEADFDTKNIEIQTGIPFVGDYGSPEHMKTENQSTFPMVFSEGQHEDGTAKFEPIMDRSSTNANGSLVDVGKIVVEMDFERVLEEQETHDLYCPNCNSCITKRVILRKRKRVVRDLKLDAKREKIQPLLLQSDDVETGPDASVANDLRHETGSDVFRCLSCFSFFIPTAAGFKLFPLFGRNNEIQSSQSPQQTPTKNLNCISSIFEMFTGKLTGNEPEETVQPLVASQDLDESENLLHKSTSTTTSIKGVHLPDKTSFVGEHVQDAVRKALQDNKNDKVLLVPGSSLLQETQTSDREKLGGEVEQNNTGSGTTQIESNRVNLTNPSSLLDSTLLEEKNYIVTSNPSAQCPQNIENDGARVKDLEKKPLEDDKNIPTSLTPEALVHGEALLYVGEKLVENDGARLKDLEKKPLEDDKNIRTSTTPEALVHGEALLCVGEKLVENDGTRVKDLEKKPLEDDKNIRTLTTPEALVHGDALLYVGEKWVENDGARVRDLEKKPLEDDKNILTSSTPEALVHGEALLYVGEKLVEPPKKSISDEKTGYISTNPNGDLLEEFHPSAGKQMDDPKPKPVEDQKTDLITSRPEALVIGKRKIDFEEILEDLPHAAVVGRISPETSGPFESKENVPTSVAPVLLEDTRIDMPKQRADDGTIHKWEILKSFVYGGLVESITSLGVVSSAAGSDATTLNIVALGVANLISGLIVILHSLRDLKNDQHSSIDQEGEKLDRYEATLGRRENFWLHATVSVLSYIIFGSLPPIIYGFAFRKSDNKEYKLIAVAAASLLCIILLAAGKAHVRKAPKNYIRTILYYIGIGVAASGLSYVVGVLFKKLLEKLGWFDSSAAATASSYLAFPETIAMNSRWASY</sequence>
<protein>
    <submittedName>
        <fullName evidence="1">Uncharacterized protein</fullName>
    </submittedName>
</protein>
<name>A0ACC2KYM7_PERAE</name>
<proteinExistence type="predicted"/>
<evidence type="ECO:0000313" key="2">
    <source>
        <dbReference type="Proteomes" id="UP001234297"/>
    </source>
</evidence>
<dbReference type="Proteomes" id="UP001234297">
    <property type="component" value="Chromosome 6"/>
</dbReference>
<dbReference type="EMBL" id="CM056814">
    <property type="protein sequence ID" value="KAJ8626280.1"/>
    <property type="molecule type" value="Genomic_DNA"/>
</dbReference>
<comment type="caution">
    <text evidence="1">The sequence shown here is derived from an EMBL/GenBank/DDBJ whole genome shotgun (WGS) entry which is preliminary data.</text>
</comment>
<reference evidence="1 2" key="1">
    <citation type="journal article" date="2022" name="Hortic Res">
        <title>A haplotype resolved chromosomal level avocado genome allows analysis of novel avocado genes.</title>
        <authorList>
            <person name="Nath O."/>
            <person name="Fletcher S.J."/>
            <person name="Hayward A."/>
            <person name="Shaw L.M."/>
            <person name="Masouleh A.K."/>
            <person name="Furtado A."/>
            <person name="Henry R.J."/>
            <person name="Mitter N."/>
        </authorList>
    </citation>
    <scope>NUCLEOTIDE SEQUENCE [LARGE SCALE GENOMIC DNA]</scope>
    <source>
        <strain evidence="2">cv. Hass</strain>
    </source>
</reference>
<evidence type="ECO:0000313" key="1">
    <source>
        <dbReference type="EMBL" id="KAJ8626280.1"/>
    </source>
</evidence>
<accession>A0ACC2KYM7</accession>
<organism evidence="1 2">
    <name type="scientific">Persea americana</name>
    <name type="common">Avocado</name>
    <dbReference type="NCBI Taxonomy" id="3435"/>
    <lineage>
        <taxon>Eukaryota</taxon>
        <taxon>Viridiplantae</taxon>
        <taxon>Streptophyta</taxon>
        <taxon>Embryophyta</taxon>
        <taxon>Tracheophyta</taxon>
        <taxon>Spermatophyta</taxon>
        <taxon>Magnoliopsida</taxon>
        <taxon>Magnoliidae</taxon>
        <taxon>Laurales</taxon>
        <taxon>Lauraceae</taxon>
        <taxon>Persea</taxon>
    </lineage>
</organism>
<gene>
    <name evidence="1" type="ORF">MRB53_019587</name>
</gene>